<feature type="compositionally biased region" description="Polar residues" evidence="1">
    <location>
        <begin position="50"/>
        <end position="59"/>
    </location>
</feature>
<evidence type="ECO:0000313" key="2">
    <source>
        <dbReference type="EMBL" id="GAA0624132.1"/>
    </source>
</evidence>
<dbReference type="Proteomes" id="UP001501352">
    <property type="component" value="Unassembled WGS sequence"/>
</dbReference>
<keyword evidence="3" id="KW-1185">Reference proteome</keyword>
<organism evidence="2 3">
    <name type="scientific">Brevundimonas kwangchunensis</name>
    <dbReference type="NCBI Taxonomy" id="322163"/>
    <lineage>
        <taxon>Bacteria</taxon>
        <taxon>Pseudomonadati</taxon>
        <taxon>Pseudomonadota</taxon>
        <taxon>Alphaproteobacteria</taxon>
        <taxon>Caulobacterales</taxon>
        <taxon>Caulobacteraceae</taxon>
        <taxon>Brevundimonas</taxon>
    </lineage>
</organism>
<sequence length="70" mass="7247">MAKAALLVVVVDMPDIRPQNSASGISSTDAAVSRISSSFKLRLLGGTADNRVSTDTANSAGMPMIRAQRA</sequence>
<name>A0ABP3S276_9CAUL</name>
<comment type="caution">
    <text evidence="2">The sequence shown here is derived from an EMBL/GenBank/DDBJ whole genome shotgun (WGS) entry which is preliminary data.</text>
</comment>
<gene>
    <name evidence="2" type="ORF">GCM10009422_20510</name>
</gene>
<dbReference type="EMBL" id="BAAAGA010000005">
    <property type="protein sequence ID" value="GAA0624132.1"/>
    <property type="molecule type" value="Genomic_DNA"/>
</dbReference>
<accession>A0ABP3S276</accession>
<feature type="region of interest" description="Disordered" evidence="1">
    <location>
        <begin position="50"/>
        <end position="70"/>
    </location>
</feature>
<protein>
    <submittedName>
        <fullName evidence="2">Uncharacterized protein</fullName>
    </submittedName>
</protein>
<evidence type="ECO:0000256" key="1">
    <source>
        <dbReference type="SAM" id="MobiDB-lite"/>
    </source>
</evidence>
<proteinExistence type="predicted"/>
<evidence type="ECO:0000313" key="3">
    <source>
        <dbReference type="Proteomes" id="UP001501352"/>
    </source>
</evidence>
<reference evidence="3" key="1">
    <citation type="journal article" date="2019" name="Int. J. Syst. Evol. Microbiol.">
        <title>The Global Catalogue of Microorganisms (GCM) 10K type strain sequencing project: providing services to taxonomists for standard genome sequencing and annotation.</title>
        <authorList>
            <consortium name="The Broad Institute Genomics Platform"/>
            <consortium name="The Broad Institute Genome Sequencing Center for Infectious Disease"/>
            <person name="Wu L."/>
            <person name="Ma J."/>
        </authorList>
    </citation>
    <scope>NUCLEOTIDE SEQUENCE [LARGE SCALE GENOMIC DNA]</scope>
    <source>
        <strain evidence="3">JCM 12928</strain>
    </source>
</reference>